<dbReference type="PANTHER" id="PTHR33067">
    <property type="entry name" value="RNA-DIRECTED DNA POLYMERASE-RELATED"/>
    <property type="match status" value="1"/>
</dbReference>
<dbReference type="Proteomes" id="UP000231279">
    <property type="component" value="Unassembled WGS sequence"/>
</dbReference>
<organism evidence="2 3">
    <name type="scientific">Handroanthus impetiginosus</name>
    <dbReference type="NCBI Taxonomy" id="429701"/>
    <lineage>
        <taxon>Eukaryota</taxon>
        <taxon>Viridiplantae</taxon>
        <taxon>Streptophyta</taxon>
        <taxon>Embryophyta</taxon>
        <taxon>Tracheophyta</taxon>
        <taxon>Spermatophyta</taxon>
        <taxon>Magnoliopsida</taxon>
        <taxon>eudicotyledons</taxon>
        <taxon>Gunneridae</taxon>
        <taxon>Pentapetalae</taxon>
        <taxon>asterids</taxon>
        <taxon>lamiids</taxon>
        <taxon>Lamiales</taxon>
        <taxon>Bignoniaceae</taxon>
        <taxon>Crescentiina</taxon>
        <taxon>Tabebuia alliance</taxon>
        <taxon>Handroanthus</taxon>
    </lineage>
</organism>
<reference evidence="3" key="1">
    <citation type="journal article" date="2018" name="Gigascience">
        <title>Genome assembly of the Pink Ipe (Handroanthus impetiginosus, Bignoniaceae), a highly valued, ecologically keystone Neotropical timber forest tree.</title>
        <authorList>
            <person name="Silva-Junior O.B."/>
            <person name="Grattapaglia D."/>
            <person name="Novaes E."/>
            <person name="Collevatti R.G."/>
        </authorList>
    </citation>
    <scope>NUCLEOTIDE SEQUENCE [LARGE SCALE GENOMIC DNA]</scope>
    <source>
        <strain evidence="3">cv. UFG-1</strain>
    </source>
</reference>
<sequence length="254" mass="29595">MKYQASIPNYRQGSQQNMPQPAQEKKHPLEEMLMQQTKICQLVHGVNARPQGSLLRNIEINPRRDLKEQCPVIILRHGKKLEGKEVILIAKKMEVKTSVEKLHIKILFAKALEHMISHVKFMKEILYKKRALCDLVASKKVRFGDAKPTSVTLQLVDRSLGYPRGIIKDALIKVDKFIFQADFIILDIVVDNLAENVPLVEHVEDLFEKTKLSWVDEQVREVQIKSLESRPKEFEILRKKKTRKHKRKIMEIHV</sequence>
<dbReference type="OrthoDB" id="1934381at2759"/>
<dbReference type="AlphaFoldDB" id="A0A2G9GVM6"/>
<comment type="caution">
    <text evidence="2">The sequence shown here is derived from an EMBL/GenBank/DDBJ whole genome shotgun (WGS) entry which is preliminary data.</text>
</comment>
<dbReference type="EMBL" id="NKXS01003558">
    <property type="protein sequence ID" value="PIN09336.1"/>
    <property type="molecule type" value="Genomic_DNA"/>
</dbReference>
<name>A0A2G9GVM6_9LAMI</name>
<evidence type="ECO:0000256" key="1">
    <source>
        <dbReference type="SAM" id="MobiDB-lite"/>
    </source>
</evidence>
<proteinExistence type="predicted"/>
<gene>
    <name evidence="2" type="ORF">CDL12_18086</name>
</gene>
<dbReference type="PANTHER" id="PTHR33067:SF39">
    <property type="entry name" value="TRANSCRIPTION FACTOR INTERACTOR AND REGULATOR CCHC(ZN) FAMILY"/>
    <property type="match status" value="1"/>
</dbReference>
<keyword evidence="3" id="KW-1185">Reference proteome</keyword>
<accession>A0A2G9GVM6</accession>
<protein>
    <submittedName>
        <fullName evidence="2">Uncharacterized protein</fullName>
    </submittedName>
</protein>
<feature type="compositionally biased region" description="Polar residues" evidence="1">
    <location>
        <begin position="1"/>
        <end position="20"/>
    </location>
</feature>
<feature type="region of interest" description="Disordered" evidence="1">
    <location>
        <begin position="1"/>
        <end position="27"/>
    </location>
</feature>
<evidence type="ECO:0000313" key="3">
    <source>
        <dbReference type="Proteomes" id="UP000231279"/>
    </source>
</evidence>
<evidence type="ECO:0000313" key="2">
    <source>
        <dbReference type="EMBL" id="PIN09336.1"/>
    </source>
</evidence>